<evidence type="ECO:0000256" key="5">
    <source>
        <dbReference type="RuleBase" id="RU003829"/>
    </source>
</evidence>
<dbReference type="PROSITE" id="PS50039">
    <property type="entry name" value="FORK_HEAD_3"/>
    <property type="match status" value="1"/>
</dbReference>
<name>A0ABY8EPV1_MALFU</name>
<dbReference type="InterPro" id="IPR059120">
    <property type="entry name" value="Cullin-like_AB"/>
</dbReference>
<dbReference type="Gene3D" id="1.10.10.10">
    <property type="entry name" value="Winged helix-like DNA-binding domain superfamily/Winged helix DNA-binding domain"/>
    <property type="match status" value="2"/>
</dbReference>
<dbReference type="SMART" id="SM00339">
    <property type="entry name" value="FH"/>
    <property type="match status" value="1"/>
</dbReference>
<dbReference type="Pfam" id="PF00250">
    <property type="entry name" value="Forkhead"/>
    <property type="match status" value="1"/>
</dbReference>
<feature type="region of interest" description="Disordered" evidence="6">
    <location>
        <begin position="1443"/>
        <end position="1463"/>
    </location>
</feature>
<sequence length="2178" mass="236786">MSAAGQSRRVGVRSQRLRAPRSHGLTLSVDDMWARLLVAIKQIQSHNISQLSYEEHYRYAYNLILNQQGDMLYTGVRKQVAEHLARQVAEQLVPLFPLDAASARRAQDACDAARAPGNDASLAAVLGLLPDSSETPAILASIPAGERFLGALTSVWDDHCACMGKLRDVLKYVDRVYVPNRHAQPIWDMGLDVFRDTVVRSERAPMLANLLVTLLRHVFCERQGASVERRTLKSVADMLLSLTQPAAPGVPDAARRTVYEAAFAPLFLATTAEYYRAESVCLLAAQDATYYLEQAERRLTDEAARVAACLSIATLPALRATLERHLLADHLEAVVGMPNGGVVALLESDRRAELERMYRLVQLVPTGLGVMNKAMRAYATERGRAINEAAHAAPSAERAMAWVDDVLAFKTRFDEVLATSFHHDKACEAAINEAFDSFINMNPRAPEFISLYIDEHLKRGAKALSDAEMDAVLHKTITVFRFVHEKDLFERYYKLHLTRRLLHGRSVSDDAERGMIAKLKVECGHGYVQKLQGMLNDMKLSHETLAAFQNALAREQRTLPFAMHVNVLTAIYWPVSAPTTPVVWPEELREACATFEAYYHTRHRGRVLTWQPQLGSAEVRVRFAARTHELVVSTYALLVLLQFSDVPDDTALTYADLQQRTQIGDADLQRTLQSLACAKYKVLRKEPRGRDVLSTDRFYFHSAFTCPLARIKIAQVAAKVETPTERKETTAKVEEERKNQVDACIVRVMKSRKTLAHNELVNEVVRQLLPRFQPTPALIKKRIEALLEREFLEVRMRPVRRMLTRAARRRPPCIPLCSLAAPRCPRCLRCARCAPPAPRAAPRVDTARRTRPPPRTARSATRRLQRAHRILPHQQRDPHADSPAARARLHVLAPDCHASRVAPTQPQRARVGARARRLPSPTACVRSARSRPRPWPTRAGSSLSRSHGTLLPTSHATSHRRGAREAATMSTPAAPSAPETDGREAMGTAASEADDFLARAQALGLRLTRADYERTRAGVAAFLKAERLPAASPGLGDAPDDERRTRPDARADTPGAASVEDRATPRAADAGSSSGVAAATPAPSAAPSSSSSTTALSRWLRTTSGQLSFFTAVVQPMSGHGDETRTRITLDEVGSAEERRRRRARRRKLLEKQMLLDRQRTPREASPADSASVRGVSHSPARTIRAGSAPSEPATPTRPPPGDVLLRASTPVSHAAPPHDTPAAPPSTSSPPVSPEINVLNRMARVDSGGKLWLARRSSDAEPKSEDSAAALHDDSGVFCEQETSDSSSMLGWGPRAFVRTASGTTEHLNASMKSMSLLDRIMLSKTSPRRMRREAKARAHSALDTDDDEESAVDAAALRRVPGAELGADVSSTSHWADVSADSAASGAEDEVPTATVSPAHGAARASGGRWPPAVSTPPRGGSETAAAAEQYDFVIEDISPNKPAAPAESPMRTQATPGASATPLTKLDVSAQITPMRYSPGYSFGYSHGRSTSITSMFSPNILTPWSHQGRLMSNAGLTNITSSPNLSGEWLSTSTMLNAPGSASRSNMIYTSTPLSHAYGDEPNAHAPNASPNRLLYIESFPGKSPQQARSMLANDSPTKPLRARTTAPLTPLTHRAGRGAAHESPRAHTPGTASAARLDLARRIAPMYDASAPMPTAWDKMAFRRTDTIRPADLFHPAAPSAWMLAPDASPADSDEEAPTSSAALHDSDDKAHAGRTRAPRRPAPLQRSASAVAPMAPMHGDDVFAHAAPPGDAPPTATALHDVFAEPLTSTDAHRTEWDRPDGSRVVKLVSEELQAAIDSGTLQTEPKPRFFRLPPGHGSSKAKPASVSYAGLIGQAILSSSDGRLSLAEIYQWISSMYPYYERGDRGWQNSIRHNLSLNKSFVKLERESSIPGKGGWWAILPGHESRFQNGMYQPNAARTDAAAAQPAARTLKTSHSAPTHVLRSPMREGGKKRHGAQQASPEPSDESMSDVSFKRPRTARTARANMHTPMRLDAPQNSSSGTGHAHLPGLTDATSSPATSPLQSLSHDSHTHVPSVPRAWHTELGSYAPGTADRSPHKSTAVAPPPNAAAYARSVPDMPEFPTNPLYFHSEPPRAFPPSFSPSRRAPMHMMPMSQAPMPGMHTYPHTAYVACTYPPAPDAAFLPWPESHGGDAGLHQGAASPSRLGWPHAP</sequence>
<dbReference type="SMART" id="SM00884">
    <property type="entry name" value="Cullin_Nedd8"/>
    <property type="match status" value="1"/>
</dbReference>
<comment type="subcellular location">
    <subcellularLocation>
        <location evidence="3">Nucleus</location>
    </subcellularLocation>
</comment>
<gene>
    <name evidence="9" type="ORF">GLX27_002216</name>
</gene>
<evidence type="ECO:0008006" key="11">
    <source>
        <dbReference type="Google" id="ProtNLM"/>
    </source>
</evidence>
<dbReference type="SMART" id="SM00182">
    <property type="entry name" value="CULLIN"/>
    <property type="match status" value="1"/>
</dbReference>
<organism evidence="9 10">
    <name type="scientific">Malassezia furfur</name>
    <name type="common">Pityriasis versicolor infection agent</name>
    <name type="synonym">Pityrosporum furfur</name>
    <dbReference type="NCBI Taxonomy" id="55194"/>
    <lineage>
        <taxon>Eukaryota</taxon>
        <taxon>Fungi</taxon>
        <taxon>Dikarya</taxon>
        <taxon>Basidiomycota</taxon>
        <taxon>Ustilaginomycotina</taxon>
        <taxon>Malasseziomycetes</taxon>
        <taxon>Malasseziales</taxon>
        <taxon>Malasseziaceae</taxon>
        <taxon>Malassezia</taxon>
    </lineage>
</organism>
<dbReference type="CDD" id="cd00059">
    <property type="entry name" value="FH_FOX"/>
    <property type="match status" value="1"/>
</dbReference>
<feature type="compositionally biased region" description="Basic and acidic residues" evidence="6">
    <location>
        <begin position="1041"/>
        <end position="1051"/>
    </location>
</feature>
<proteinExistence type="inferred from homology"/>
<feature type="region of interest" description="Disordered" evidence="6">
    <location>
        <begin position="1326"/>
        <end position="1354"/>
    </location>
</feature>
<reference evidence="9 10" key="1">
    <citation type="journal article" date="2020" name="Elife">
        <title>Loss of centromere function drives karyotype evolution in closely related Malassezia species.</title>
        <authorList>
            <person name="Sankaranarayanan S.R."/>
            <person name="Ianiri G."/>
            <person name="Coelho M.A."/>
            <person name="Reza M.H."/>
            <person name="Thimmappa B.C."/>
            <person name="Ganguly P."/>
            <person name="Vadnala R.N."/>
            <person name="Sun S."/>
            <person name="Siddharthan R."/>
            <person name="Tellgren-Roth C."/>
            <person name="Dawson T.L."/>
            <person name="Heitman J."/>
            <person name="Sanyal K."/>
        </authorList>
    </citation>
    <scope>NUCLEOTIDE SEQUENCE [LARGE SCALE GENOMIC DNA]</scope>
    <source>
        <strain evidence="9">CBS14141</strain>
    </source>
</reference>
<evidence type="ECO:0000256" key="2">
    <source>
        <dbReference type="ARBA" id="ARBA00023125"/>
    </source>
</evidence>
<feature type="compositionally biased region" description="Polar residues" evidence="6">
    <location>
        <begin position="2019"/>
        <end position="2033"/>
    </location>
</feature>
<feature type="region of interest" description="Disordered" evidence="6">
    <location>
        <begin position="1382"/>
        <end position="1427"/>
    </location>
</feature>
<dbReference type="SUPFAM" id="SSF75632">
    <property type="entry name" value="Cullin homology domain"/>
    <property type="match status" value="1"/>
</dbReference>
<feature type="compositionally biased region" description="Pro residues" evidence="6">
    <location>
        <begin position="1219"/>
        <end position="1234"/>
    </location>
</feature>
<evidence type="ECO:0000313" key="9">
    <source>
        <dbReference type="EMBL" id="WFD47564.1"/>
    </source>
</evidence>
<dbReference type="PROSITE" id="PS00658">
    <property type="entry name" value="FORK_HEAD_2"/>
    <property type="match status" value="1"/>
</dbReference>
<feature type="region of interest" description="Disordered" evidence="6">
    <location>
        <begin position="896"/>
        <end position="988"/>
    </location>
</feature>
<feature type="region of interest" description="Disordered" evidence="6">
    <location>
        <begin position="1257"/>
        <end position="1276"/>
    </location>
</feature>
<keyword evidence="2 3" id="KW-0238">DNA-binding</keyword>
<evidence type="ECO:0000256" key="3">
    <source>
        <dbReference type="PROSITE-ProRule" id="PRU00089"/>
    </source>
</evidence>
<evidence type="ECO:0000256" key="6">
    <source>
        <dbReference type="SAM" id="MobiDB-lite"/>
    </source>
</evidence>
<feature type="region of interest" description="Disordered" evidence="6">
    <location>
        <begin position="1589"/>
        <end position="1638"/>
    </location>
</feature>
<feature type="compositionally biased region" description="Polar residues" evidence="6">
    <location>
        <begin position="1589"/>
        <end position="1601"/>
    </location>
</feature>
<protein>
    <recommendedName>
        <fullName evidence="11">Cullin-3</fullName>
    </recommendedName>
</protein>
<dbReference type="PANTHER" id="PTHR11932">
    <property type="entry name" value="CULLIN"/>
    <property type="match status" value="1"/>
</dbReference>
<feature type="compositionally biased region" description="Basic and acidic residues" evidence="6">
    <location>
        <begin position="1120"/>
        <end position="1130"/>
    </location>
</feature>
<feature type="domain" description="Fork-head" evidence="7">
    <location>
        <begin position="1830"/>
        <end position="1924"/>
    </location>
</feature>
<dbReference type="InterPro" id="IPR016159">
    <property type="entry name" value="Cullin_repeat-like_dom_sf"/>
</dbReference>
<comment type="similarity">
    <text evidence="1 4 5">Belongs to the cullin family.</text>
</comment>
<evidence type="ECO:0000313" key="10">
    <source>
        <dbReference type="Proteomes" id="UP000818624"/>
    </source>
</evidence>
<dbReference type="InterPro" id="IPR030456">
    <property type="entry name" value="TF_fork_head_CS_2"/>
</dbReference>
<feature type="DNA-binding region" description="Fork-head" evidence="3">
    <location>
        <begin position="1830"/>
        <end position="1924"/>
    </location>
</feature>
<evidence type="ECO:0000256" key="1">
    <source>
        <dbReference type="ARBA" id="ARBA00006019"/>
    </source>
</evidence>
<feature type="compositionally biased region" description="Basic residues" evidence="6">
    <location>
        <begin position="1140"/>
        <end position="1149"/>
    </location>
</feature>
<feature type="compositionally biased region" description="Polar residues" evidence="6">
    <location>
        <begin position="939"/>
        <end position="956"/>
    </location>
</feature>
<accession>A0ABY8EPV1</accession>
<feature type="region of interest" description="Disordered" evidence="6">
    <location>
        <begin position="1924"/>
        <end position="2041"/>
    </location>
</feature>
<dbReference type="Pfam" id="PF00888">
    <property type="entry name" value="Cullin"/>
    <property type="match status" value="1"/>
</dbReference>
<dbReference type="InterPro" id="IPR036388">
    <property type="entry name" value="WH-like_DNA-bd_sf"/>
</dbReference>
<feature type="region of interest" description="Disordered" evidence="6">
    <location>
        <begin position="838"/>
        <end position="863"/>
    </location>
</feature>
<feature type="compositionally biased region" description="Polar residues" evidence="6">
    <location>
        <begin position="1453"/>
        <end position="1463"/>
    </location>
</feature>
<dbReference type="Pfam" id="PF26557">
    <property type="entry name" value="Cullin_AB"/>
    <property type="match status" value="1"/>
</dbReference>
<feature type="domain" description="Cullin family profile" evidence="8">
    <location>
        <begin position="444"/>
        <end position="676"/>
    </location>
</feature>
<dbReference type="PROSITE" id="PS50069">
    <property type="entry name" value="CULLIN_2"/>
    <property type="match status" value="1"/>
</dbReference>
<feature type="compositionally biased region" description="Low complexity" evidence="6">
    <location>
        <begin position="965"/>
        <end position="979"/>
    </location>
</feature>
<dbReference type="InterPro" id="IPR001373">
    <property type="entry name" value="Cullin_N"/>
</dbReference>
<dbReference type="InterPro" id="IPR036317">
    <property type="entry name" value="Cullin_homology_sf"/>
</dbReference>
<dbReference type="SUPFAM" id="SSF46785">
    <property type="entry name" value="Winged helix' DNA-binding domain"/>
    <property type="match status" value="2"/>
</dbReference>
<dbReference type="InterPro" id="IPR036390">
    <property type="entry name" value="WH_DNA-bd_sf"/>
</dbReference>
<feature type="region of interest" description="Disordered" evidence="6">
    <location>
        <begin position="1689"/>
        <end position="1737"/>
    </location>
</feature>
<dbReference type="SUPFAM" id="SSF74788">
    <property type="entry name" value="Cullin repeat-like"/>
    <property type="match status" value="1"/>
</dbReference>
<dbReference type="InterPro" id="IPR001766">
    <property type="entry name" value="Fork_head_dom"/>
</dbReference>
<keyword evidence="10" id="KW-1185">Reference proteome</keyword>
<evidence type="ECO:0000256" key="4">
    <source>
        <dbReference type="PROSITE-ProRule" id="PRU00330"/>
    </source>
</evidence>
<feature type="compositionally biased region" description="Low complexity" evidence="6">
    <location>
        <begin position="1924"/>
        <end position="1937"/>
    </location>
</feature>
<feature type="compositionally biased region" description="Basic and acidic residues" evidence="6">
    <location>
        <begin position="1150"/>
        <end position="1163"/>
    </location>
</feature>
<keyword evidence="3" id="KW-0539">Nucleus</keyword>
<dbReference type="PRINTS" id="PR00053">
    <property type="entry name" value="FORKHEAD"/>
</dbReference>
<feature type="region of interest" description="Disordered" evidence="6">
    <location>
        <begin position="1117"/>
        <end position="1237"/>
    </location>
</feature>
<dbReference type="Pfam" id="PF10557">
    <property type="entry name" value="Cullin_Nedd8"/>
    <property type="match status" value="1"/>
</dbReference>
<dbReference type="Gene3D" id="3.30.230.130">
    <property type="entry name" value="Cullin, Chain C, Domain 2"/>
    <property type="match status" value="1"/>
</dbReference>
<dbReference type="Proteomes" id="UP000818624">
    <property type="component" value="Chromosome 2"/>
</dbReference>
<feature type="compositionally biased region" description="Low complexity" evidence="6">
    <location>
        <begin position="1067"/>
        <end position="1092"/>
    </location>
</feature>
<evidence type="ECO:0000259" key="7">
    <source>
        <dbReference type="PROSITE" id="PS50039"/>
    </source>
</evidence>
<dbReference type="InterPro" id="IPR016158">
    <property type="entry name" value="Cullin_homology"/>
</dbReference>
<dbReference type="Gene3D" id="1.20.1310.10">
    <property type="entry name" value="Cullin Repeats"/>
    <property type="match status" value="4"/>
</dbReference>
<feature type="region of interest" description="Disordered" evidence="6">
    <location>
        <begin position="1030"/>
        <end position="1092"/>
    </location>
</feature>
<dbReference type="InterPro" id="IPR045093">
    <property type="entry name" value="Cullin"/>
</dbReference>
<evidence type="ECO:0000259" key="8">
    <source>
        <dbReference type="PROSITE" id="PS50069"/>
    </source>
</evidence>
<dbReference type="EMBL" id="CP046235">
    <property type="protein sequence ID" value="WFD47564.1"/>
    <property type="molecule type" value="Genomic_DNA"/>
</dbReference>
<feature type="compositionally biased region" description="Basic and acidic residues" evidence="6">
    <location>
        <begin position="1335"/>
        <end position="1344"/>
    </location>
</feature>
<dbReference type="InterPro" id="IPR019559">
    <property type="entry name" value="Cullin_neddylation_domain"/>
</dbReference>